<dbReference type="PANTHER" id="PTHR43326:SF1">
    <property type="entry name" value="METHIONINE--TRNA LIGASE, MITOCHONDRIAL"/>
    <property type="match status" value="1"/>
</dbReference>
<dbReference type="GO" id="GO:0004825">
    <property type="term" value="F:methionine-tRNA ligase activity"/>
    <property type="evidence" value="ECO:0007669"/>
    <property type="project" value="UniProtKB-UniRule"/>
</dbReference>
<comment type="catalytic activity">
    <reaction evidence="13 14">
        <text>tRNA(Met) + L-methionine + ATP = L-methionyl-tRNA(Met) + AMP + diphosphate</text>
        <dbReference type="Rhea" id="RHEA:13481"/>
        <dbReference type="Rhea" id="RHEA-COMP:9667"/>
        <dbReference type="Rhea" id="RHEA-COMP:9698"/>
        <dbReference type="ChEBI" id="CHEBI:30616"/>
        <dbReference type="ChEBI" id="CHEBI:33019"/>
        <dbReference type="ChEBI" id="CHEBI:57844"/>
        <dbReference type="ChEBI" id="CHEBI:78442"/>
        <dbReference type="ChEBI" id="CHEBI:78530"/>
        <dbReference type="ChEBI" id="CHEBI:456215"/>
        <dbReference type="EC" id="6.1.1.10"/>
    </reaction>
</comment>
<dbReference type="InterPro" id="IPR014758">
    <property type="entry name" value="Met-tRNA_synth"/>
</dbReference>
<dbReference type="Pfam" id="PF01588">
    <property type="entry name" value="tRNA_bind"/>
    <property type="match status" value="1"/>
</dbReference>
<dbReference type="NCBIfam" id="NF008900">
    <property type="entry name" value="PRK12267.1"/>
    <property type="match status" value="1"/>
</dbReference>
<comment type="function">
    <text evidence="1 14">Is required not only for elongation of protein synthesis but also for the initiation of all mRNA translation through initiator tRNA(fMet) aminoacylation.</text>
</comment>
<comment type="similarity">
    <text evidence="3 14">Belongs to the class-I aminoacyl-tRNA synthetase family. MetG type 2B subfamily.</text>
</comment>
<dbReference type="CDD" id="cd00814">
    <property type="entry name" value="MetRS_core"/>
    <property type="match status" value="1"/>
</dbReference>
<dbReference type="GO" id="GO:0005737">
    <property type="term" value="C:cytoplasm"/>
    <property type="evidence" value="ECO:0007669"/>
    <property type="project" value="UniProtKB-SubCell"/>
</dbReference>
<evidence type="ECO:0000256" key="5">
    <source>
        <dbReference type="ARBA" id="ARBA00022490"/>
    </source>
</evidence>
<evidence type="ECO:0000256" key="7">
    <source>
        <dbReference type="ARBA" id="ARBA00022598"/>
    </source>
</evidence>
<feature type="short sequence motif" description="'HIGH' region" evidence="14">
    <location>
        <begin position="14"/>
        <end position="24"/>
    </location>
</feature>
<dbReference type="PANTHER" id="PTHR43326">
    <property type="entry name" value="METHIONYL-TRNA SYNTHETASE"/>
    <property type="match status" value="1"/>
</dbReference>
<gene>
    <name evidence="14" type="primary">metG</name>
    <name evidence="16" type="ORF">BWX42_00715</name>
</gene>
<evidence type="ECO:0000256" key="11">
    <source>
        <dbReference type="ARBA" id="ARBA00022917"/>
    </source>
</evidence>
<dbReference type="InterPro" id="IPR014729">
    <property type="entry name" value="Rossmann-like_a/b/a_fold"/>
</dbReference>
<reference evidence="16 17" key="1">
    <citation type="submission" date="2017-01" db="EMBL/GenBank/DDBJ databases">
        <title>Complete Genome Sequence of Dolosigranulum pigrum isolated from a Patient with interstitial lung disease.</title>
        <authorList>
            <person name="Mukhopadhyay R."/>
            <person name="Joaquin J."/>
            <person name="Hogue R."/>
            <person name="Fitzgerald S."/>
            <person name="Jospin G."/>
            <person name="Eisen J.A."/>
            <person name="Chaturvedi V."/>
        </authorList>
    </citation>
    <scope>NUCLEOTIDE SEQUENCE [LARGE SCALE GENOMIC DNA]</scope>
    <source>
        <strain evidence="16 17">15S00348</strain>
    </source>
</reference>
<dbReference type="InterPro" id="IPR041872">
    <property type="entry name" value="Anticodon_Met"/>
</dbReference>
<dbReference type="InterPro" id="IPR033911">
    <property type="entry name" value="MetRS_core"/>
</dbReference>
<keyword evidence="11 14" id="KW-0648">Protein biosynthesis</keyword>
<evidence type="ECO:0000313" key="16">
    <source>
        <dbReference type="EMBL" id="OOL80506.1"/>
    </source>
</evidence>
<evidence type="ECO:0000256" key="2">
    <source>
        <dbReference type="ARBA" id="ARBA00004496"/>
    </source>
</evidence>
<dbReference type="Gene3D" id="2.170.220.10">
    <property type="match status" value="1"/>
</dbReference>
<dbReference type="InterPro" id="IPR001412">
    <property type="entry name" value="aa-tRNA-synth_I_CS"/>
</dbReference>
<name>A0A1S8KLC6_9LACT</name>
<keyword evidence="9 14" id="KW-0067">ATP-binding</keyword>
<accession>A0A1S8KLC6</accession>
<dbReference type="HAMAP" id="MF_01228">
    <property type="entry name" value="Met_tRNA_synth_type2"/>
    <property type="match status" value="1"/>
</dbReference>
<dbReference type="Pfam" id="PF09334">
    <property type="entry name" value="tRNA-synt_1g"/>
    <property type="match status" value="1"/>
</dbReference>
<dbReference type="FunFam" id="2.40.50.140:FF:000042">
    <property type="entry name" value="Methionine--tRNA ligase"/>
    <property type="match status" value="1"/>
</dbReference>
<evidence type="ECO:0000256" key="12">
    <source>
        <dbReference type="ARBA" id="ARBA00023146"/>
    </source>
</evidence>
<dbReference type="PROSITE" id="PS00178">
    <property type="entry name" value="AA_TRNA_LIGASE_I"/>
    <property type="match status" value="1"/>
</dbReference>
<dbReference type="PROSITE" id="PS50886">
    <property type="entry name" value="TRBD"/>
    <property type="match status" value="1"/>
</dbReference>
<dbReference type="GO" id="GO:0000049">
    <property type="term" value="F:tRNA binding"/>
    <property type="evidence" value="ECO:0007669"/>
    <property type="project" value="UniProtKB-UniRule"/>
</dbReference>
<sequence>MVENKNYYVTTPIYYPSGKLHIGNTYTTVACDVLARYKRLQGANTFFLTGTDEHGQKIQQKAADKGLSPQAYVDQMADSIKSLWNYLEISNDDFIRTTDPQHKAVVAKIFDKLLEQGDIYLGEYSGWYSVSDEEFFTESQLAEVYRNEAGEVIGGVAPSGHEVQQVSEASYFFKMSKYADRLLAYYEEHPELIQPKSREKEIVKNFIEPGLEDLAVTRTTFDWGVPVNSDPKHVIYVWIDALTNYITGLGYDPDKGSFEQQSEQFKQFWPADLHMVGKDIARFHFIYWPIMLMALDLPLPKQMYGHGWMLMKDGKMSKSKGNVIYPEFLVEHYGIDALRYYLMREVPHGGDAVFTPEDFVGKMNYDLANDLGNLLNRTIAMINKYFDGTVPSYAGDITAYDASLRELGDATITEYKALLDSLEFSKALETVWALISRTNKYIDETTPWVLAKDENQSQALKSVMTHLVLSLRVIANLLKPVLITTSDEILRQLGLEPLAEGTWDELTFVADLGAAQVIDKGEPIFPRLDVEEEVAKITESMTGGQVAGDDSDWDPETVELKNEKADVEFGQFEAVELRAAEVLDCQPVEGSNKLLQFKLDAGDDQPRQILSGIAKHYPDPKYFIGKKVAIVANLKPIHMMGEISQGMILSAENADGKLTVVELPEHVEVGAGLA</sequence>
<keyword evidence="5 14" id="KW-0963">Cytoplasm</keyword>
<keyword evidence="10 14" id="KW-0694">RNA-binding</keyword>
<dbReference type="Gene3D" id="1.10.730.10">
    <property type="entry name" value="Isoleucyl-tRNA Synthetase, Domain 1"/>
    <property type="match status" value="1"/>
</dbReference>
<dbReference type="SUPFAM" id="SSF50249">
    <property type="entry name" value="Nucleic acid-binding proteins"/>
    <property type="match status" value="1"/>
</dbReference>
<comment type="subcellular location">
    <subcellularLocation>
        <location evidence="2 14">Cytoplasm</location>
    </subcellularLocation>
</comment>
<dbReference type="FunFam" id="2.170.220.10:FF:000002">
    <property type="entry name" value="Methionine--tRNA ligase"/>
    <property type="match status" value="1"/>
</dbReference>
<evidence type="ECO:0000256" key="3">
    <source>
        <dbReference type="ARBA" id="ARBA00005328"/>
    </source>
</evidence>
<dbReference type="EC" id="6.1.1.10" evidence="14"/>
<dbReference type="CDD" id="cd02800">
    <property type="entry name" value="tRNA_bind_EcMetRS_like"/>
    <property type="match status" value="1"/>
</dbReference>
<dbReference type="EMBL" id="MUYF01000003">
    <property type="protein sequence ID" value="OOL80506.1"/>
    <property type="molecule type" value="Genomic_DNA"/>
</dbReference>
<evidence type="ECO:0000256" key="1">
    <source>
        <dbReference type="ARBA" id="ARBA00003314"/>
    </source>
</evidence>
<evidence type="ECO:0000259" key="15">
    <source>
        <dbReference type="PROSITE" id="PS50886"/>
    </source>
</evidence>
<feature type="short sequence motif" description="'KMSKS' region" evidence="14">
    <location>
        <begin position="315"/>
        <end position="319"/>
    </location>
</feature>
<evidence type="ECO:0000313" key="17">
    <source>
        <dbReference type="Proteomes" id="UP000190409"/>
    </source>
</evidence>
<dbReference type="InterPro" id="IPR002547">
    <property type="entry name" value="tRNA-bd_dom"/>
</dbReference>
<dbReference type="Proteomes" id="UP000190409">
    <property type="component" value="Unassembled WGS sequence"/>
</dbReference>
<proteinExistence type="inferred from homology"/>
<dbReference type="InterPro" id="IPR009080">
    <property type="entry name" value="tRNAsynth_Ia_anticodon-bd"/>
</dbReference>
<dbReference type="AlphaFoldDB" id="A0A1S8KLC6"/>
<evidence type="ECO:0000256" key="8">
    <source>
        <dbReference type="ARBA" id="ARBA00022741"/>
    </source>
</evidence>
<organism evidence="16 17">
    <name type="scientific">Dolosigranulum pigrum</name>
    <dbReference type="NCBI Taxonomy" id="29394"/>
    <lineage>
        <taxon>Bacteria</taxon>
        <taxon>Bacillati</taxon>
        <taxon>Bacillota</taxon>
        <taxon>Bacilli</taxon>
        <taxon>Lactobacillales</taxon>
        <taxon>Carnobacteriaceae</taxon>
        <taxon>Dolosigranulum</taxon>
    </lineage>
</organism>
<comment type="caution">
    <text evidence="16">The sequence shown here is derived from an EMBL/GenBank/DDBJ whole genome shotgun (WGS) entry which is preliminary data.</text>
</comment>
<dbReference type="NCBIfam" id="TIGR00398">
    <property type="entry name" value="metG"/>
    <property type="match status" value="1"/>
</dbReference>
<dbReference type="CDD" id="cd07957">
    <property type="entry name" value="Anticodon_Ia_Met"/>
    <property type="match status" value="1"/>
</dbReference>
<dbReference type="Pfam" id="PF19303">
    <property type="entry name" value="Anticodon_3"/>
    <property type="match status" value="1"/>
</dbReference>
<evidence type="ECO:0000256" key="6">
    <source>
        <dbReference type="ARBA" id="ARBA00022555"/>
    </source>
</evidence>
<evidence type="ECO:0000256" key="4">
    <source>
        <dbReference type="ARBA" id="ARBA00011738"/>
    </source>
</evidence>
<protein>
    <recommendedName>
        <fullName evidence="14">Methionine--tRNA ligase</fullName>
        <ecNumber evidence="14">6.1.1.10</ecNumber>
    </recommendedName>
    <alternativeName>
        <fullName evidence="14">Methionyl-tRNA synthetase</fullName>
        <shortName evidence="14">MetRS</shortName>
    </alternativeName>
</protein>
<dbReference type="InterPro" id="IPR012340">
    <property type="entry name" value="NA-bd_OB-fold"/>
</dbReference>
<keyword evidence="8 14" id="KW-0547">Nucleotide-binding</keyword>
<evidence type="ECO:0000256" key="13">
    <source>
        <dbReference type="ARBA" id="ARBA00047364"/>
    </source>
</evidence>
<dbReference type="InterPro" id="IPR023457">
    <property type="entry name" value="Met-tRNA_synth_2"/>
</dbReference>
<comment type="subunit">
    <text evidence="4 14">Homodimer.</text>
</comment>
<dbReference type="FunFam" id="1.10.730.10:FF:000026">
    <property type="entry name" value="Methionine--tRNA ligase"/>
    <property type="match status" value="1"/>
</dbReference>
<dbReference type="GO" id="GO:0006431">
    <property type="term" value="P:methionyl-tRNA aminoacylation"/>
    <property type="evidence" value="ECO:0007669"/>
    <property type="project" value="UniProtKB-UniRule"/>
</dbReference>
<comment type="caution">
    <text evidence="14">Lacks conserved residue(s) required for the propagation of feature annotation.</text>
</comment>
<dbReference type="Gene3D" id="3.40.50.620">
    <property type="entry name" value="HUPs"/>
    <property type="match status" value="1"/>
</dbReference>
<feature type="domain" description="TRNA-binding" evidence="15">
    <location>
        <begin position="571"/>
        <end position="674"/>
    </location>
</feature>
<evidence type="ECO:0000256" key="10">
    <source>
        <dbReference type="ARBA" id="ARBA00022884"/>
    </source>
</evidence>
<dbReference type="SUPFAM" id="SSF52374">
    <property type="entry name" value="Nucleotidylyl transferase"/>
    <property type="match status" value="1"/>
</dbReference>
<dbReference type="GO" id="GO:0005524">
    <property type="term" value="F:ATP binding"/>
    <property type="evidence" value="ECO:0007669"/>
    <property type="project" value="UniProtKB-UniRule"/>
</dbReference>
<dbReference type="InterPro" id="IPR004495">
    <property type="entry name" value="Met-tRNA-synth_bsu_C"/>
</dbReference>
<evidence type="ECO:0000256" key="9">
    <source>
        <dbReference type="ARBA" id="ARBA00022840"/>
    </source>
</evidence>
<dbReference type="PROSITE" id="PS51257">
    <property type="entry name" value="PROKAR_LIPOPROTEIN"/>
    <property type="match status" value="1"/>
</dbReference>
<dbReference type="Gene3D" id="2.40.50.140">
    <property type="entry name" value="Nucleic acid-binding proteins"/>
    <property type="match status" value="1"/>
</dbReference>
<keyword evidence="12 14" id="KW-0030">Aminoacyl-tRNA synthetase</keyword>
<dbReference type="InterPro" id="IPR015413">
    <property type="entry name" value="Methionyl/Leucyl_tRNA_Synth"/>
</dbReference>
<evidence type="ECO:0000256" key="14">
    <source>
        <dbReference type="HAMAP-Rule" id="MF_01228"/>
    </source>
</evidence>
<dbReference type="SUPFAM" id="SSF47323">
    <property type="entry name" value="Anticodon-binding domain of a subclass of class I aminoacyl-tRNA synthetases"/>
    <property type="match status" value="1"/>
</dbReference>
<keyword evidence="6 14" id="KW-0820">tRNA-binding</keyword>
<keyword evidence="7 14" id="KW-0436">Ligase</keyword>
<dbReference type="PRINTS" id="PR01041">
    <property type="entry name" value="TRNASYNTHMET"/>
</dbReference>